<keyword evidence="3" id="KW-0732">Signal</keyword>
<comment type="subcellular location">
    <subcellularLocation>
        <location evidence="1">Secreted</location>
    </subcellularLocation>
</comment>
<dbReference type="Pfam" id="PF14670">
    <property type="entry name" value="FXa_inhibition"/>
    <property type="match status" value="1"/>
</dbReference>
<feature type="domain" description="VWFA" evidence="8">
    <location>
        <begin position="80"/>
        <end position="229"/>
    </location>
</feature>
<keyword evidence="4" id="KW-0677">Repeat</keyword>
<evidence type="ECO:0000256" key="1">
    <source>
        <dbReference type="ARBA" id="ARBA00004613"/>
    </source>
</evidence>
<keyword evidence="6" id="KW-0325">Glycoprotein</keyword>
<evidence type="ECO:0000256" key="2">
    <source>
        <dbReference type="ARBA" id="ARBA00022525"/>
    </source>
</evidence>
<feature type="region of interest" description="Disordered" evidence="7">
    <location>
        <begin position="239"/>
        <end position="264"/>
    </location>
</feature>
<protein>
    <recommendedName>
        <fullName evidence="8">VWFA domain-containing protein</fullName>
    </recommendedName>
</protein>
<evidence type="ECO:0000313" key="10">
    <source>
        <dbReference type="Proteomes" id="UP000276834"/>
    </source>
</evidence>
<keyword evidence="10" id="KW-1185">Reference proteome</keyword>
<dbReference type="PROSITE" id="PS01186">
    <property type="entry name" value="EGF_2"/>
    <property type="match status" value="1"/>
</dbReference>
<accession>A0A3L8RYZ0</accession>
<dbReference type="InterPro" id="IPR002035">
    <property type="entry name" value="VWF_A"/>
</dbReference>
<evidence type="ECO:0000259" key="8">
    <source>
        <dbReference type="PROSITE" id="PS50234"/>
    </source>
</evidence>
<dbReference type="SMART" id="SM00179">
    <property type="entry name" value="EGF_CA"/>
    <property type="match status" value="1"/>
</dbReference>
<comment type="caution">
    <text evidence="9">The sequence shown here is derived from an EMBL/GenBank/DDBJ whole genome shotgun (WGS) entry which is preliminary data.</text>
</comment>
<dbReference type="Gene3D" id="3.40.50.410">
    <property type="entry name" value="von Willebrand factor, type A domain"/>
    <property type="match status" value="1"/>
</dbReference>
<proteinExistence type="predicted"/>
<dbReference type="PANTHER" id="PTHR24020">
    <property type="entry name" value="COLLAGEN ALPHA"/>
    <property type="match status" value="1"/>
</dbReference>
<dbReference type="PRINTS" id="PR00453">
    <property type="entry name" value="VWFADOMAIN"/>
</dbReference>
<evidence type="ECO:0000256" key="3">
    <source>
        <dbReference type="ARBA" id="ARBA00022729"/>
    </source>
</evidence>
<sequence length="264" mass="28129">MWGCAELGVGGEALGWPCLKPPPPLLAVVSDLCATGDHDCEQVCVSTPGAYRCACRDGFSLNSDGKTCTACNGGLGSALDLVFLIDGSKSVRPENFELVKKFINQIVDSLEVSDKQAQVGLVQYSSSVRQEFPLGQFKSKKDIKAAVKKMSYMEKGTMTGQALKYLVDSSFSVINGARPGVPKVGIVFTDGRSQDYISDAAKKAKDSETGLMQISLLTEQDNPWASSELPGEAAILDKSQLSSADPRSQLQGDFANQGSLTEVD</sequence>
<evidence type="ECO:0000256" key="7">
    <source>
        <dbReference type="SAM" id="MobiDB-lite"/>
    </source>
</evidence>
<dbReference type="Pfam" id="PF00092">
    <property type="entry name" value="VWA"/>
    <property type="match status" value="1"/>
</dbReference>
<keyword evidence="2" id="KW-0964">Secreted</keyword>
<gene>
    <name evidence="9" type="ORF">DV515_00014233</name>
</gene>
<evidence type="ECO:0000256" key="6">
    <source>
        <dbReference type="ARBA" id="ARBA00023180"/>
    </source>
</evidence>
<dbReference type="EMBL" id="QUSF01000115">
    <property type="protein sequence ID" value="RLV91077.1"/>
    <property type="molecule type" value="Genomic_DNA"/>
</dbReference>
<dbReference type="InterPro" id="IPR050525">
    <property type="entry name" value="ECM_Assembly_Org"/>
</dbReference>
<dbReference type="GO" id="GO:0005576">
    <property type="term" value="C:extracellular region"/>
    <property type="evidence" value="ECO:0007669"/>
    <property type="project" value="UniProtKB-SubCell"/>
</dbReference>
<dbReference type="InterPro" id="IPR000742">
    <property type="entry name" value="EGF"/>
</dbReference>
<dbReference type="AlphaFoldDB" id="A0A3L8RYZ0"/>
<organism evidence="9 10">
    <name type="scientific">Chloebia gouldiae</name>
    <name type="common">Gouldian finch</name>
    <name type="synonym">Erythrura gouldiae</name>
    <dbReference type="NCBI Taxonomy" id="44316"/>
    <lineage>
        <taxon>Eukaryota</taxon>
        <taxon>Metazoa</taxon>
        <taxon>Chordata</taxon>
        <taxon>Craniata</taxon>
        <taxon>Vertebrata</taxon>
        <taxon>Euteleostomi</taxon>
        <taxon>Archelosauria</taxon>
        <taxon>Archosauria</taxon>
        <taxon>Dinosauria</taxon>
        <taxon>Saurischia</taxon>
        <taxon>Theropoda</taxon>
        <taxon>Coelurosauria</taxon>
        <taxon>Aves</taxon>
        <taxon>Neognathae</taxon>
        <taxon>Neoaves</taxon>
        <taxon>Telluraves</taxon>
        <taxon>Australaves</taxon>
        <taxon>Passeriformes</taxon>
        <taxon>Passeroidea</taxon>
        <taxon>Passeridae</taxon>
        <taxon>Chloebia</taxon>
    </lineage>
</organism>
<name>A0A3L8RYZ0_CHLGU</name>
<dbReference type="STRING" id="44316.ENSEGOP00005010349"/>
<dbReference type="FunFam" id="3.40.50.410:FF:000004">
    <property type="entry name" value="collagen alpha-6(VI) chain"/>
    <property type="match status" value="1"/>
</dbReference>
<dbReference type="PANTHER" id="PTHR24020:SF16">
    <property type="entry name" value="CARTILAGE MATRIX PROTEIN"/>
    <property type="match status" value="1"/>
</dbReference>
<keyword evidence="5" id="KW-1015">Disulfide bond</keyword>
<dbReference type="PROSITE" id="PS50234">
    <property type="entry name" value="VWFA"/>
    <property type="match status" value="1"/>
</dbReference>
<dbReference type="SMART" id="SM00181">
    <property type="entry name" value="EGF"/>
    <property type="match status" value="1"/>
</dbReference>
<dbReference type="OrthoDB" id="6022609at2759"/>
<dbReference type="SMART" id="SM00327">
    <property type="entry name" value="VWA"/>
    <property type="match status" value="1"/>
</dbReference>
<dbReference type="InterPro" id="IPR036465">
    <property type="entry name" value="vWFA_dom_sf"/>
</dbReference>
<evidence type="ECO:0000313" key="9">
    <source>
        <dbReference type="EMBL" id="RLV91077.1"/>
    </source>
</evidence>
<dbReference type="InterPro" id="IPR001881">
    <property type="entry name" value="EGF-like_Ca-bd_dom"/>
</dbReference>
<dbReference type="GO" id="GO:0005509">
    <property type="term" value="F:calcium ion binding"/>
    <property type="evidence" value="ECO:0007669"/>
    <property type="project" value="InterPro"/>
</dbReference>
<reference evidence="9 10" key="1">
    <citation type="journal article" date="2018" name="Proc. R. Soc. B">
        <title>A non-coding region near Follistatin controls head colour polymorphism in the Gouldian finch.</title>
        <authorList>
            <person name="Toomey M.B."/>
            <person name="Marques C.I."/>
            <person name="Andrade P."/>
            <person name="Araujo P.M."/>
            <person name="Sabatino S."/>
            <person name="Gazda M.A."/>
            <person name="Afonso S."/>
            <person name="Lopes R.J."/>
            <person name="Corbo J.C."/>
            <person name="Carneiro M."/>
        </authorList>
    </citation>
    <scope>NUCLEOTIDE SEQUENCE [LARGE SCALE GENOMIC DNA]</scope>
    <source>
        <strain evidence="9">Red01</strain>
        <tissue evidence="9">Muscle</tissue>
    </source>
</reference>
<dbReference type="Proteomes" id="UP000276834">
    <property type="component" value="Unassembled WGS sequence"/>
</dbReference>
<evidence type="ECO:0000256" key="4">
    <source>
        <dbReference type="ARBA" id="ARBA00022737"/>
    </source>
</evidence>
<dbReference type="SUPFAM" id="SSF53300">
    <property type="entry name" value="vWA-like"/>
    <property type="match status" value="1"/>
</dbReference>
<evidence type="ECO:0000256" key="5">
    <source>
        <dbReference type="ARBA" id="ARBA00023157"/>
    </source>
</evidence>
<dbReference type="Gene3D" id="2.10.25.10">
    <property type="entry name" value="Laminin"/>
    <property type="match status" value="1"/>
</dbReference>